<protein>
    <recommendedName>
        <fullName evidence="3">Purple acid phosphatase</fullName>
        <ecNumber evidence="3">3.1.3.2</ecNumber>
    </recommendedName>
</protein>
<organism evidence="7 8">
    <name type="scientific">Ridgeia piscesae</name>
    <name type="common">Tubeworm</name>
    <dbReference type="NCBI Taxonomy" id="27915"/>
    <lineage>
        <taxon>Eukaryota</taxon>
        <taxon>Metazoa</taxon>
        <taxon>Spiralia</taxon>
        <taxon>Lophotrochozoa</taxon>
        <taxon>Annelida</taxon>
        <taxon>Polychaeta</taxon>
        <taxon>Sedentaria</taxon>
        <taxon>Canalipalpata</taxon>
        <taxon>Sabellida</taxon>
        <taxon>Siboglinidae</taxon>
        <taxon>Ridgeia</taxon>
    </lineage>
</organism>
<evidence type="ECO:0000313" key="8">
    <source>
        <dbReference type="Proteomes" id="UP001209878"/>
    </source>
</evidence>
<dbReference type="Gene3D" id="2.60.40.380">
    <property type="entry name" value="Purple acid phosphatase-like, N-terminal"/>
    <property type="match status" value="1"/>
</dbReference>
<feature type="domain" description="Purple acid phosphatase C-terminal" evidence="5">
    <location>
        <begin position="361"/>
        <end position="423"/>
    </location>
</feature>
<comment type="caution">
    <text evidence="7">The sequence shown here is derived from an EMBL/GenBank/DDBJ whole genome shotgun (WGS) entry which is preliminary data.</text>
</comment>
<dbReference type="GO" id="GO:0003993">
    <property type="term" value="F:acid phosphatase activity"/>
    <property type="evidence" value="ECO:0007669"/>
    <property type="project" value="UniProtKB-EC"/>
</dbReference>
<dbReference type="InterPro" id="IPR029052">
    <property type="entry name" value="Metallo-depent_PP-like"/>
</dbReference>
<dbReference type="CDD" id="cd00839">
    <property type="entry name" value="MPP_PAPs"/>
    <property type="match status" value="1"/>
</dbReference>
<evidence type="ECO:0000259" key="6">
    <source>
        <dbReference type="Pfam" id="PF16656"/>
    </source>
</evidence>
<evidence type="ECO:0000256" key="2">
    <source>
        <dbReference type="ARBA" id="ARBA00023180"/>
    </source>
</evidence>
<dbReference type="InterPro" id="IPR008963">
    <property type="entry name" value="Purple_acid_Pase-like_N"/>
</dbReference>
<keyword evidence="8" id="KW-1185">Reference proteome</keyword>
<feature type="domain" description="Purple acid phosphatase N-terminal" evidence="6">
    <location>
        <begin position="27"/>
        <end position="117"/>
    </location>
</feature>
<dbReference type="InterPro" id="IPR004843">
    <property type="entry name" value="Calcineurin-like_PHP"/>
</dbReference>
<feature type="domain" description="Calcineurin-like phosphoesterase" evidence="4">
    <location>
        <begin position="128"/>
        <end position="335"/>
    </location>
</feature>
<dbReference type="GO" id="GO:0046872">
    <property type="term" value="F:metal ion binding"/>
    <property type="evidence" value="ECO:0007669"/>
    <property type="project" value="InterPro"/>
</dbReference>
<evidence type="ECO:0000259" key="5">
    <source>
        <dbReference type="Pfam" id="PF14008"/>
    </source>
</evidence>
<keyword evidence="2" id="KW-0325">Glycoprotein</keyword>
<dbReference type="InterPro" id="IPR015914">
    <property type="entry name" value="PAPs_N"/>
</dbReference>
<proteinExistence type="inferred from homology"/>
<comment type="similarity">
    <text evidence="3">Belongs to the metallophosphoesterase superfamily. Purple acid phosphatase family.</text>
</comment>
<dbReference type="InterPro" id="IPR025733">
    <property type="entry name" value="PAPs_C"/>
</dbReference>
<name>A0AAD9NLT5_RIDPI</name>
<evidence type="ECO:0000313" key="7">
    <source>
        <dbReference type="EMBL" id="KAK2173036.1"/>
    </source>
</evidence>
<dbReference type="Pfam" id="PF00149">
    <property type="entry name" value="Metallophos"/>
    <property type="match status" value="1"/>
</dbReference>
<dbReference type="PANTHER" id="PTHR45867:SF3">
    <property type="entry name" value="ACID PHOSPHATASE TYPE 7"/>
    <property type="match status" value="1"/>
</dbReference>
<evidence type="ECO:0000256" key="3">
    <source>
        <dbReference type="RuleBase" id="RU361203"/>
    </source>
</evidence>
<dbReference type="InterPro" id="IPR041792">
    <property type="entry name" value="MPP_PAP"/>
</dbReference>
<sequence>MAVTVSLALFLVTTFVLSTHGIIYTQPEQVHLALGDGPTEMVATWVTDSSTKVSIVEFGLNNLTQVAKGIEEKFVDGGSQKRVLYMHRVKMTGLKPGSQYKYHVGSSLGWSDLYTFKAIKNGTDWPVRLALFGDMGNENAQSLARLQEETQQGHFDAVFHVGDFAYNMDTDNAAVGDAFMNQVQSVAAYVPYMTCVGNHENAYNFSNYKSRFTMPGGDGNGMFFSFNLGPAHVVSFSSEYYYYTNYGWKQIANQYKWVENDLKEANKPENRAKRPWIISMCHRPMYCSNSNDPEHCTNKENTIRVGLPDIHAYGMEELLYRYGVDLHFTAHEHSYERVWPTYNLVVCNGTKSKNPYDNPGAPVNIVTGSAGCHEGVDPFEPVGFPWTAYHSDDYGYTRMTIKNTTHLFLEQVSDDQKGKVIDTMTLVRDKHYAGMYDCHLKQKKKN</sequence>
<dbReference type="Gene3D" id="3.60.21.10">
    <property type="match status" value="1"/>
</dbReference>
<evidence type="ECO:0000259" key="4">
    <source>
        <dbReference type="Pfam" id="PF00149"/>
    </source>
</evidence>
<dbReference type="SUPFAM" id="SSF56300">
    <property type="entry name" value="Metallo-dependent phosphatases"/>
    <property type="match status" value="1"/>
</dbReference>
<feature type="chain" id="PRO_5041781116" description="Purple acid phosphatase" evidence="3">
    <location>
        <begin position="19"/>
        <end position="446"/>
    </location>
</feature>
<reference evidence="7" key="1">
    <citation type="journal article" date="2023" name="Mol. Biol. Evol.">
        <title>Third-Generation Sequencing Reveals the Adaptive Role of the Epigenome in Three Deep-Sea Polychaetes.</title>
        <authorList>
            <person name="Perez M."/>
            <person name="Aroh O."/>
            <person name="Sun Y."/>
            <person name="Lan Y."/>
            <person name="Juniper S.K."/>
            <person name="Young C.R."/>
            <person name="Angers B."/>
            <person name="Qian P.Y."/>
        </authorList>
    </citation>
    <scope>NUCLEOTIDE SEQUENCE</scope>
    <source>
        <strain evidence="7">R07B-5</strain>
    </source>
</reference>
<comment type="catalytic activity">
    <reaction evidence="3">
        <text>a phosphate monoester + H2O = an alcohol + phosphate</text>
        <dbReference type="Rhea" id="RHEA:15017"/>
        <dbReference type="ChEBI" id="CHEBI:15377"/>
        <dbReference type="ChEBI" id="CHEBI:30879"/>
        <dbReference type="ChEBI" id="CHEBI:43474"/>
        <dbReference type="ChEBI" id="CHEBI:67140"/>
        <dbReference type="EC" id="3.1.3.2"/>
    </reaction>
</comment>
<accession>A0AAD9NLT5</accession>
<evidence type="ECO:0000256" key="1">
    <source>
        <dbReference type="ARBA" id="ARBA00022729"/>
    </source>
</evidence>
<keyword evidence="1 3" id="KW-0732">Signal</keyword>
<dbReference type="Pfam" id="PF16656">
    <property type="entry name" value="Pur_ac_phosph_N"/>
    <property type="match status" value="1"/>
</dbReference>
<dbReference type="EMBL" id="JAODUO010000909">
    <property type="protein sequence ID" value="KAK2173036.1"/>
    <property type="molecule type" value="Genomic_DNA"/>
</dbReference>
<gene>
    <name evidence="7" type="ORF">NP493_909g00016</name>
</gene>
<dbReference type="SUPFAM" id="SSF49363">
    <property type="entry name" value="Purple acid phosphatase, N-terminal domain"/>
    <property type="match status" value="1"/>
</dbReference>
<dbReference type="Proteomes" id="UP001209878">
    <property type="component" value="Unassembled WGS sequence"/>
</dbReference>
<dbReference type="Pfam" id="PF14008">
    <property type="entry name" value="Metallophos_C"/>
    <property type="match status" value="1"/>
</dbReference>
<keyword evidence="3" id="KW-0378">Hydrolase</keyword>
<dbReference type="AlphaFoldDB" id="A0AAD9NLT5"/>
<feature type="signal peptide" evidence="3">
    <location>
        <begin position="1"/>
        <end position="18"/>
    </location>
</feature>
<dbReference type="PANTHER" id="PTHR45867">
    <property type="entry name" value="PURPLE ACID PHOSPHATASE"/>
    <property type="match status" value="1"/>
</dbReference>
<dbReference type="EC" id="3.1.3.2" evidence="3"/>